<name>A0AAV8SWC5_9ROSI</name>
<protein>
    <submittedName>
        <fullName evidence="1">Uncharacterized protein</fullName>
    </submittedName>
</protein>
<dbReference type="InterPro" id="IPR036770">
    <property type="entry name" value="Ankyrin_rpt-contain_sf"/>
</dbReference>
<gene>
    <name evidence="1" type="ORF">K2173_025120</name>
</gene>
<dbReference type="Gene3D" id="1.25.40.20">
    <property type="entry name" value="Ankyrin repeat-containing domain"/>
    <property type="match status" value="1"/>
</dbReference>
<reference evidence="1 2" key="1">
    <citation type="submission" date="2021-09" db="EMBL/GenBank/DDBJ databases">
        <title>Genomic insights and catalytic innovation underlie evolution of tropane alkaloids biosynthesis.</title>
        <authorList>
            <person name="Wang Y.-J."/>
            <person name="Tian T."/>
            <person name="Huang J.-P."/>
            <person name="Huang S.-X."/>
        </authorList>
    </citation>
    <scope>NUCLEOTIDE SEQUENCE [LARGE SCALE GENOMIC DNA]</scope>
    <source>
        <strain evidence="1">KIB-2018</strain>
        <tissue evidence="1">Leaf</tissue>
    </source>
</reference>
<dbReference type="EMBL" id="JAIWQS010000009">
    <property type="protein sequence ID" value="KAJ8756308.1"/>
    <property type="molecule type" value="Genomic_DNA"/>
</dbReference>
<evidence type="ECO:0000313" key="2">
    <source>
        <dbReference type="Proteomes" id="UP001159364"/>
    </source>
</evidence>
<dbReference type="SUPFAM" id="SSF48403">
    <property type="entry name" value="Ankyrin repeat"/>
    <property type="match status" value="1"/>
</dbReference>
<dbReference type="AlphaFoldDB" id="A0AAV8SWC5"/>
<evidence type="ECO:0000313" key="1">
    <source>
        <dbReference type="EMBL" id="KAJ8756308.1"/>
    </source>
</evidence>
<proteinExistence type="predicted"/>
<dbReference type="Pfam" id="PF14223">
    <property type="entry name" value="Retrotran_gag_2"/>
    <property type="match status" value="1"/>
</dbReference>
<dbReference type="PANTHER" id="PTHR24121">
    <property type="entry name" value="NO MECHANORECEPTOR POTENTIAL C, ISOFORM D-RELATED"/>
    <property type="match status" value="1"/>
</dbReference>
<organism evidence="1 2">
    <name type="scientific">Erythroxylum novogranatense</name>
    <dbReference type="NCBI Taxonomy" id="1862640"/>
    <lineage>
        <taxon>Eukaryota</taxon>
        <taxon>Viridiplantae</taxon>
        <taxon>Streptophyta</taxon>
        <taxon>Embryophyta</taxon>
        <taxon>Tracheophyta</taxon>
        <taxon>Spermatophyta</taxon>
        <taxon>Magnoliopsida</taxon>
        <taxon>eudicotyledons</taxon>
        <taxon>Gunneridae</taxon>
        <taxon>Pentapetalae</taxon>
        <taxon>rosids</taxon>
        <taxon>fabids</taxon>
        <taxon>Malpighiales</taxon>
        <taxon>Erythroxylaceae</taxon>
        <taxon>Erythroxylum</taxon>
    </lineage>
</organism>
<accession>A0AAV8SWC5</accession>
<comment type="caution">
    <text evidence="1">The sequence shown here is derived from an EMBL/GenBank/DDBJ whole genome shotgun (WGS) entry which is preliminary data.</text>
</comment>
<dbReference type="Proteomes" id="UP001159364">
    <property type="component" value="Linkage Group LG09"/>
</dbReference>
<keyword evidence="2" id="KW-1185">Reference proteome</keyword>
<sequence length="405" mass="45531">MNIPSTYQPSPIPNVPMLTLSPCALISNYEIWRQDMEAYLRKQGLLEIVVPTSVPKDNEAWRKKNDKALNTIRRTCDKGTLSQINEICSAKIAWETLARMYELQTQGVNLADPSWIASFNFNFGDLSGLSKPPLVRIVRRGTVVRCHFDVDNKRFSRMYAAIYRGNGKDLKAELEADPTALTAKVSYRGHMLIHLAALAGHEHVTEELAELMNRSDLEVQDSIGGTALTYASGNGMTKTIERLLSLNDRLLFIPDHRGLLPIFGASTKPHYQTTRYLYSRFPISCFYPQSGHNGSTLLCNCIISGLLDVALDLIRRCPDLTISQDYSNRSPFLVLGKKATEFHSSNLKFWKRWIYALIHIQVPETANDEFRIQGSQLSQISPGSRKAPGGGLVWFILKLPGMKDI</sequence>
<dbReference type="PANTHER" id="PTHR24121:SF16">
    <property type="entry name" value="NON-SPECIFIC SERINE_THREONINE PROTEIN KINASE"/>
    <property type="match status" value="1"/>
</dbReference>